<proteinExistence type="predicted"/>
<dbReference type="KEGG" id="mlr:MELLADRAFT_86364"/>
<dbReference type="GO" id="GO:0050660">
    <property type="term" value="F:flavin adenine dinucleotide binding"/>
    <property type="evidence" value="ECO:0007669"/>
    <property type="project" value="TreeGrafter"/>
</dbReference>
<dbReference type="AlphaFoldDB" id="F4RLJ7"/>
<reference evidence="4" key="1">
    <citation type="journal article" date="2011" name="Proc. Natl. Acad. Sci. U.S.A.">
        <title>Obligate biotrophy features unraveled by the genomic analysis of rust fungi.</title>
        <authorList>
            <person name="Duplessis S."/>
            <person name="Cuomo C.A."/>
            <person name="Lin Y.-C."/>
            <person name="Aerts A."/>
            <person name="Tisserant E."/>
            <person name="Veneault-Fourrey C."/>
            <person name="Joly D.L."/>
            <person name="Hacquard S."/>
            <person name="Amselem J."/>
            <person name="Cantarel B.L."/>
            <person name="Chiu R."/>
            <person name="Coutinho P.M."/>
            <person name="Feau N."/>
            <person name="Field M."/>
            <person name="Frey P."/>
            <person name="Gelhaye E."/>
            <person name="Goldberg J."/>
            <person name="Grabherr M.G."/>
            <person name="Kodira C.D."/>
            <person name="Kohler A."/>
            <person name="Kuees U."/>
            <person name="Lindquist E.A."/>
            <person name="Lucas S.M."/>
            <person name="Mago R."/>
            <person name="Mauceli E."/>
            <person name="Morin E."/>
            <person name="Murat C."/>
            <person name="Pangilinan J.L."/>
            <person name="Park R."/>
            <person name="Pearson M."/>
            <person name="Quesneville H."/>
            <person name="Rouhier N."/>
            <person name="Sakthikumar S."/>
            <person name="Salamov A.A."/>
            <person name="Schmutz J."/>
            <person name="Selles B."/>
            <person name="Shapiro H."/>
            <person name="Tanguay P."/>
            <person name="Tuskan G.A."/>
            <person name="Henrissat B."/>
            <person name="Van de Peer Y."/>
            <person name="Rouze P."/>
            <person name="Ellis J.G."/>
            <person name="Dodds P.N."/>
            <person name="Schein J.E."/>
            <person name="Zhong S."/>
            <person name="Hamelin R.C."/>
            <person name="Grigoriev I.V."/>
            <person name="Szabo L.J."/>
            <person name="Martin F."/>
        </authorList>
    </citation>
    <scope>NUCLEOTIDE SEQUENCE [LARGE SCALE GENOMIC DNA]</scope>
    <source>
        <strain evidence="4">98AG31 / pathotype 3-4-7</strain>
    </source>
</reference>
<feature type="transmembrane region" description="Helical" evidence="2">
    <location>
        <begin position="12"/>
        <end position="32"/>
    </location>
</feature>
<dbReference type="InterPro" id="IPR036188">
    <property type="entry name" value="FAD/NAD-bd_sf"/>
</dbReference>
<evidence type="ECO:0000313" key="4">
    <source>
        <dbReference type="Proteomes" id="UP000001072"/>
    </source>
</evidence>
<dbReference type="Proteomes" id="UP000001072">
    <property type="component" value="Unassembled WGS sequence"/>
</dbReference>
<dbReference type="GeneID" id="18934168"/>
<dbReference type="HOGENOM" id="CLU_2441304_0_0_1"/>
<dbReference type="Gene3D" id="3.50.50.60">
    <property type="entry name" value="FAD/NAD(P)-binding domain"/>
    <property type="match status" value="1"/>
</dbReference>
<dbReference type="InterPro" id="IPR050982">
    <property type="entry name" value="Auxin_biosynth/cation_transpt"/>
</dbReference>
<dbReference type="InParanoid" id="F4RLJ7"/>
<evidence type="ECO:0000256" key="1">
    <source>
        <dbReference type="ARBA" id="ARBA00023002"/>
    </source>
</evidence>
<dbReference type="EMBL" id="GL883107">
    <property type="protein sequence ID" value="EGG06740.1"/>
    <property type="molecule type" value="Genomic_DNA"/>
</dbReference>
<organism evidence="4">
    <name type="scientific">Melampsora larici-populina (strain 98AG31 / pathotype 3-4-7)</name>
    <name type="common">Poplar leaf rust fungus</name>
    <dbReference type="NCBI Taxonomy" id="747676"/>
    <lineage>
        <taxon>Eukaryota</taxon>
        <taxon>Fungi</taxon>
        <taxon>Dikarya</taxon>
        <taxon>Basidiomycota</taxon>
        <taxon>Pucciniomycotina</taxon>
        <taxon>Pucciniomycetes</taxon>
        <taxon>Pucciniales</taxon>
        <taxon>Melampsoraceae</taxon>
        <taxon>Melampsora</taxon>
    </lineage>
</organism>
<dbReference type="GO" id="GO:0004497">
    <property type="term" value="F:monooxygenase activity"/>
    <property type="evidence" value="ECO:0007669"/>
    <property type="project" value="TreeGrafter"/>
</dbReference>
<dbReference type="SUPFAM" id="SSF51905">
    <property type="entry name" value="FAD/NAD(P)-binding domain"/>
    <property type="match status" value="1"/>
</dbReference>
<name>F4RLJ7_MELLP</name>
<dbReference type="RefSeq" id="XP_007410180.1">
    <property type="nucleotide sequence ID" value="XM_007410118.1"/>
</dbReference>
<evidence type="ECO:0000256" key="2">
    <source>
        <dbReference type="SAM" id="Phobius"/>
    </source>
</evidence>
<keyword evidence="2" id="KW-1133">Transmembrane helix</keyword>
<keyword evidence="2" id="KW-0472">Membrane</keyword>
<keyword evidence="1" id="KW-0560">Oxidoreductase</keyword>
<dbReference type="VEuPathDB" id="FungiDB:MELLADRAFT_86364"/>
<keyword evidence="4" id="KW-1185">Reference proteome</keyword>
<evidence type="ECO:0000313" key="3">
    <source>
        <dbReference type="EMBL" id="EGG06740.1"/>
    </source>
</evidence>
<dbReference type="OrthoDB" id="74360at2759"/>
<sequence length="90" mass="10276">MLFLSNSAQPTVMIIGAGQSVLMLAACSKLLGLSTLIVNKNQQTGDSWQKRYHSLCLHNPIWADHFPYMSYPDNWPIYIPKDKLAGWFEY</sequence>
<dbReference type="PANTHER" id="PTHR43539">
    <property type="entry name" value="FLAVIN-BINDING MONOOXYGENASE-LIKE PROTEIN (AFU_ORTHOLOGUE AFUA_4G09220)"/>
    <property type="match status" value="1"/>
</dbReference>
<protein>
    <submittedName>
        <fullName evidence="3">Uncharacterized protein</fullName>
    </submittedName>
</protein>
<accession>F4RLJ7</accession>
<gene>
    <name evidence="3" type="ORF">MELLADRAFT_86364</name>
</gene>
<dbReference type="PANTHER" id="PTHR43539:SF68">
    <property type="entry name" value="FLAVIN-BINDING MONOOXYGENASE-LIKE PROTEIN (AFU_ORTHOLOGUE AFUA_4G09220)"/>
    <property type="match status" value="1"/>
</dbReference>
<dbReference type="eggNOG" id="KOG1399">
    <property type="taxonomic scope" value="Eukaryota"/>
</dbReference>
<keyword evidence="2" id="KW-0812">Transmembrane</keyword>